<protein>
    <submittedName>
        <fullName evidence="1">Uncharacterized protein</fullName>
    </submittedName>
</protein>
<organism evidence="1">
    <name type="scientific">uncultured Caudovirales phage</name>
    <dbReference type="NCBI Taxonomy" id="2100421"/>
    <lineage>
        <taxon>Viruses</taxon>
        <taxon>Duplodnaviria</taxon>
        <taxon>Heunggongvirae</taxon>
        <taxon>Uroviricota</taxon>
        <taxon>Caudoviricetes</taxon>
        <taxon>Peduoviridae</taxon>
        <taxon>Maltschvirus</taxon>
        <taxon>Maltschvirus maltsch</taxon>
    </lineage>
</organism>
<gene>
    <name evidence="1" type="ORF">UFOVP147_42</name>
</gene>
<proteinExistence type="predicted"/>
<sequence>MGFISNVQNDDYRVASMGSMNPITELTPDGMFSGTGEALYKGVAGGLAAVGRTATDLFAASARANAEISIAENPFVDQQQALTALHSEPVTPPPFDESLKAVQDWAKADPRVQGTGAQVLGSTAHGLTVFGLGSLAGGPMVGAATLGGVEGYSDYRESLAAGVDQKTALEKAGLTGATAAAGAFLPMVISKGAATGLLGLAMKAEVAGNDALATGLYGASKAAATASTSVVAKMATGAAVNTGFGVANRYLTSSLLESAGYHDMAQQNAPLDSQAMIADAVLGLAFGGWEHVAHKVGEYVKPASRPDPALVQQSLDARRNEMQSRAGAGIPTDPHTAGLDAELQDRALGDMIRGKTTEVTPDEANTIVHGSLADPERTTLNIAFNEAGVQVHGDLADFSEPVRVEKAPEPFVAPEQQAPGAAPAAEGVAKLSPLAAESASQLAARHPDMEVQLPNGQTVRAADLQSAIQEQIAAATSESKLHDVAAACFLRTL</sequence>
<accession>A0A6J7W5V5</accession>
<name>A0A6J7W5V5_9CAUD</name>
<dbReference type="EMBL" id="LR798196">
    <property type="protein sequence ID" value="CAB5144975.1"/>
    <property type="molecule type" value="Genomic_DNA"/>
</dbReference>
<reference evidence="1" key="1">
    <citation type="submission" date="2020-05" db="EMBL/GenBank/DDBJ databases">
        <authorList>
            <person name="Chiriac C."/>
            <person name="Salcher M."/>
            <person name="Ghai R."/>
            <person name="Kavagutti S V."/>
        </authorList>
    </citation>
    <scope>NUCLEOTIDE SEQUENCE</scope>
</reference>
<evidence type="ECO:0000313" key="1">
    <source>
        <dbReference type="EMBL" id="CAB5144975.1"/>
    </source>
</evidence>